<dbReference type="Proteomes" id="UP001213681">
    <property type="component" value="Unassembled WGS sequence"/>
</dbReference>
<dbReference type="GeneID" id="81596194"/>
<evidence type="ECO:0000256" key="2">
    <source>
        <dbReference type="SAM" id="SignalP"/>
    </source>
</evidence>
<dbReference type="AlphaFoldDB" id="A0AAD6G6C4"/>
<dbReference type="EMBL" id="JAPVEA010000002">
    <property type="protein sequence ID" value="KAJ5461016.1"/>
    <property type="molecule type" value="Genomic_DNA"/>
</dbReference>
<comment type="caution">
    <text evidence="3">The sequence shown here is derived from an EMBL/GenBank/DDBJ whole genome shotgun (WGS) entry which is preliminary data.</text>
</comment>
<feature type="signal peptide" evidence="2">
    <location>
        <begin position="1"/>
        <end position="19"/>
    </location>
</feature>
<proteinExistence type="predicted"/>
<keyword evidence="4" id="KW-1185">Reference proteome</keyword>
<dbReference type="RefSeq" id="XP_056770058.1">
    <property type="nucleotide sequence ID" value="XM_056905951.1"/>
</dbReference>
<feature type="region of interest" description="Disordered" evidence="1">
    <location>
        <begin position="143"/>
        <end position="166"/>
    </location>
</feature>
<feature type="chain" id="PRO_5041953830" description="Cyanovirin-N domain-containing protein" evidence="2">
    <location>
        <begin position="20"/>
        <end position="177"/>
    </location>
</feature>
<protein>
    <recommendedName>
        <fullName evidence="5">Cyanovirin-N domain-containing protein</fullName>
    </recommendedName>
</protein>
<name>A0AAD6G6C4_9EURO</name>
<evidence type="ECO:0000256" key="1">
    <source>
        <dbReference type="SAM" id="MobiDB-lite"/>
    </source>
</evidence>
<reference evidence="3" key="2">
    <citation type="journal article" date="2023" name="IMA Fungus">
        <title>Comparative genomic study of the Penicillium genus elucidates a diverse pangenome and 15 lateral gene transfer events.</title>
        <authorList>
            <person name="Petersen C."/>
            <person name="Sorensen T."/>
            <person name="Nielsen M.R."/>
            <person name="Sondergaard T.E."/>
            <person name="Sorensen J.L."/>
            <person name="Fitzpatrick D.A."/>
            <person name="Frisvad J.C."/>
            <person name="Nielsen K.L."/>
        </authorList>
    </citation>
    <scope>NUCLEOTIDE SEQUENCE</scope>
    <source>
        <strain evidence="3">IBT 16125</strain>
    </source>
</reference>
<gene>
    <name evidence="3" type="ORF">N7458_002568</name>
</gene>
<organism evidence="3 4">
    <name type="scientific">Penicillium daleae</name>
    <dbReference type="NCBI Taxonomy" id="63821"/>
    <lineage>
        <taxon>Eukaryota</taxon>
        <taxon>Fungi</taxon>
        <taxon>Dikarya</taxon>
        <taxon>Ascomycota</taxon>
        <taxon>Pezizomycotina</taxon>
        <taxon>Eurotiomycetes</taxon>
        <taxon>Eurotiomycetidae</taxon>
        <taxon>Eurotiales</taxon>
        <taxon>Aspergillaceae</taxon>
        <taxon>Penicillium</taxon>
    </lineage>
</organism>
<reference evidence="3" key="1">
    <citation type="submission" date="2022-12" db="EMBL/GenBank/DDBJ databases">
        <authorList>
            <person name="Petersen C."/>
        </authorList>
    </citation>
    <scope>NUCLEOTIDE SEQUENCE</scope>
    <source>
        <strain evidence="3">IBT 16125</strain>
    </source>
</reference>
<evidence type="ECO:0000313" key="3">
    <source>
        <dbReference type="EMBL" id="KAJ5461016.1"/>
    </source>
</evidence>
<evidence type="ECO:0000313" key="4">
    <source>
        <dbReference type="Proteomes" id="UP001213681"/>
    </source>
</evidence>
<sequence>MDFLYYAPFLCLFANVALSGSLIVINNNGQCMIWSESNYGCTGYSASFARLDGKNCSNFAMNGTQVNNETLKLDICGTENGRQVAWVKINRNGAVSFLNQQGTTATCALDDDFNVGSKCSVMDIGQSQSATTIPTTRQISIATPTASQSGASVSTKDSSSTSWPSSVAKCTCDLIHS</sequence>
<keyword evidence="2" id="KW-0732">Signal</keyword>
<evidence type="ECO:0008006" key="5">
    <source>
        <dbReference type="Google" id="ProtNLM"/>
    </source>
</evidence>
<accession>A0AAD6G6C4</accession>
<feature type="compositionally biased region" description="Low complexity" evidence="1">
    <location>
        <begin position="149"/>
        <end position="166"/>
    </location>
</feature>